<evidence type="ECO:0000313" key="8">
    <source>
        <dbReference type="WBParaSite" id="ACRNAN_scaffold10323.g15501.t1"/>
    </source>
</evidence>
<evidence type="ECO:0000256" key="6">
    <source>
        <dbReference type="ARBA" id="ARBA00023136"/>
    </source>
</evidence>
<dbReference type="GO" id="GO:0016263">
    <property type="term" value="F:glycoprotein-N-acetylgalactosamine 3-beta-galactosyltransferase activity"/>
    <property type="evidence" value="ECO:0007669"/>
    <property type="project" value="TreeGrafter"/>
</dbReference>
<dbReference type="GO" id="GO:0016020">
    <property type="term" value="C:membrane"/>
    <property type="evidence" value="ECO:0007669"/>
    <property type="project" value="UniProtKB-SubCell"/>
</dbReference>
<organism evidence="7 8">
    <name type="scientific">Acrobeloides nanus</name>
    <dbReference type="NCBI Taxonomy" id="290746"/>
    <lineage>
        <taxon>Eukaryota</taxon>
        <taxon>Metazoa</taxon>
        <taxon>Ecdysozoa</taxon>
        <taxon>Nematoda</taxon>
        <taxon>Chromadorea</taxon>
        <taxon>Rhabditida</taxon>
        <taxon>Tylenchina</taxon>
        <taxon>Cephalobomorpha</taxon>
        <taxon>Cephaloboidea</taxon>
        <taxon>Cephalobidae</taxon>
        <taxon>Acrobeloides</taxon>
    </lineage>
</organism>
<evidence type="ECO:0000256" key="2">
    <source>
        <dbReference type="ARBA" id="ARBA00006462"/>
    </source>
</evidence>
<sequence length="90" mass="10667">MNDCSIPHLAIWKDLPNVYLNSHNKTILAWPYVYRNISNEYDWYYKGEDDGYLIVENLRTFLRNFDPNKPHYFGAWLKSYLPKGYNSGAG</sequence>
<comment type="similarity">
    <text evidence="2">Belongs to the glycosyltransferase 31 family. Beta3-Gal-T subfamily.</text>
</comment>
<keyword evidence="4" id="KW-0735">Signal-anchor</keyword>
<dbReference type="Proteomes" id="UP000887540">
    <property type="component" value="Unplaced"/>
</dbReference>
<evidence type="ECO:0000256" key="4">
    <source>
        <dbReference type="ARBA" id="ARBA00022968"/>
    </source>
</evidence>
<name>A0A914CGF8_9BILA</name>
<evidence type="ECO:0000313" key="7">
    <source>
        <dbReference type="Proteomes" id="UP000887540"/>
    </source>
</evidence>
<dbReference type="InterPro" id="IPR026050">
    <property type="entry name" value="C1GALT1/C1GALT1_chp1"/>
</dbReference>
<reference evidence="8" key="1">
    <citation type="submission" date="2022-11" db="UniProtKB">
        <authorList>
            <consortium name="WormBaseParasite"/>
        </authorList>
    </citation>
    <scope>IDENTIFICATION</scope>
</reference>
<keyword evidence="3" id="KW-0812">Transmembrane</keyword>
<keyword evidence="7" id="KW-1185">Reference proteome</keyword>
<protein>
    <submittedName>
        <fullName evidence="8">Uncharacterized protein</fullName>
    </submittedName>
</protein>
<dbReference type="PANTHER" id="PTHR23033:SF14">
    <property type="entry name" value="GLYCOPROTEIN-N-ACETYLGALACTOSAMINE 3-BETA-GALACTOSYLTRANSFERASE 1-RELATED"/>
    <property type="match status" value="1"/>
</dbReference>
<evidence type="ECO:0000256" key="1">
    <source>
        <dbReference type="ARBA" id="ARBA00004606"/>
    </source>
</evidence>
<dbReference type="PANTHER" id="PTHR23033">
    <property type="entry name" value="BETA1,3-GALACTOSYLTRANSFERASE"/>
    <property type="match status" value="1"/>
</dbReference>
<dbReference type="WBParaSite" id="ACRNAN_scaffold10323.g15501.t1">
    <property type="protein sequence ID" value="ACRNAN_scaffold10323.g15501.t1"/>
    <property type="gene ID" value="ACRNAN_scaffold10323.g15501"/>
</dbReference>
<evidence type="ECO:0000256" key="5">
    <source>
        <dbReference type="ARBA" id="ARBA00022989"/>
    </source>
</evidence>
<evidence type="ECO:0000256" key="3">
    <source>
        <dbReference type="ARBA" id="ARBA00022692"/>
    </source>
</evidence>
<dbReference type="AlphaFoldDB" id="A0A914CGF8"/>
<dbReference type="Gene3D" id="3.90.550.50">
    <property type="match status" value="1"/>
</dbReference>
<comment type="subcellular location">
    <subcellularLocation>
        <location evidence="1">Membrane</location>
        <topology evidence="1">Single-pass type II membrane protein</topology>
    </subcellularLocation>
</comment>
<accession>A0A914CGF8</accession>
<keyword evidence="5" id="KW-1133">Transmembrane helix</keyword>
<proteinExistence type="inferred from homology"/>
<keyword evidence="6" id="KW-0472">Membrane</keyword>